<sequence length="283" mass="31500">MTVDTPNLGGNISYLACHALLIVPQTYWGIRHKTWDYLFGMFCGHAFEIVGFAARIRMHFGQDGFLTYIVTITIGPAFFSAAIYLCLARIITVYGQHYSRFSPRTYTITFMLFDFVALVLQAAGGSMLGSDERDTINVGLKIMKAGLAAHLAAISIFVILASELAFRIFRRQEDWNPKFRQLQRSSRFNLFLACLTIATVSILTRTSYRVAELSAGYHSALAENETAFMLLEGMMIVIATTALAIGHPGTSFQGHYQDADFQLKKAGDVEDANKSDYNSLELP</sequence>
<accession>A0A2H3TL97</accession>
<dbReference type="Proteomes" id="UP000219369">
    <property type="component" value="Unassembled WGS sequence"/>
</dbReference>
<evidence type="ECO:0000313" key="7">
    <source>
        <dbReference type="Proteomes" id="UP000219369"/>
    </source>
</evidence>
<keyword evidence="2 5" id="KW-0812">Transmembrane</keyword>
<dbReference type="OrthoDB" id="4521223at2759"/>
<dbReference type="VEuPathDB" id="FungiDB:FOC4_g10004040"/>
<evidence type="ECO:0000256" key="3">
    <source>
        <dbReference type="ARBA" id="ARBA00022989"/>
    </source>
</evidence>
<evidence type="ECO:0000313" key="6">
    <source>
        <dbReference type="EMBL" id="SCO82563.1"/>
    </source>
</evidence>
<dbReference type="VEuPathDB" id="FungiDB:FOXG_19948"/>
<evidence type="ECO:0000256" key="1">
    <source>
        <dbReference type="ARBA" id="ARBA00004141"/>
    </source>
</evidence>
<dbReference type="VEuPathDB" id="FungiDB:FOIG_16250"/>
<dbReference type="InterPro" id="IPR007568">
    <property type="entry name" value="RTA1"/>
</dbReference>
<keyword evidence="4 5" id="KW-0472">Membrane</keyword>
<protein>
    <submittedName>
        <fullName evidence="6">Related to RTA1 domain protein</fullName>
    </submittedName>
</protein>
<evidence type="ECO:0000256" key="2">
    <source>
        <dbReference type="ARBA" id="ARBA00022692"/>
    </source>
</evidence>
<gene>
    <name evidence="6" type="ORF">FRV6_06776</name>
</gene>
<dbReference type="GO" id="GO:0000324">
    <property type="term" value="C:fungal-type vacuole"/>
    <property type="evidence" value="ECO:0007669"/>
    <property type="project" value="TreeGrafter"/>
</dbReference>
<feature type="transmembrane region" description="Helical" evidence="5">
    <location>
        <begin position="12"/>
        <end position="30"/>
    </location>
</feature>
<keyword evidence="3 5" id="KW-1133">Transmembrane helix</keyword>
<feature type="transmembrane region" description="Helical" evidence="5">
    <location>
        <begin position="108"/>
        <end position="128"/>
    </location>
</feature>
<feature type="transmembrane region" description="Helical" evidence="5">
    <location>
        <begin position="228"/>
        <end position="246"/>
    </location>
</feature>
<dbReference type="VEuPathDB" id="FungiDB:HZS61_011790"/>
<dbReference type="VEuPathDB" id="FungiDB:FOC1_g10000690"/>
<dbReference type="VEuPathDB" id="FungiDB:FOZG_12176"/>
<organism evidence="6 7">
    <name type="scientific">Fusarium oxysporum</name>
    <name type="common">Fusarium vascular wilt</name>
    <dbReference type="NCBI Taxonomy" id="5507"/>
    <lineage>
        <taxon>Eukaryota</taxon>
        <taxon>Fungi</taxon>
        <taxon>Dikarya</taxon>
        <taxon>Ascomycota</taxon>
        <taxon>Pezizomycotina</taxon>
        <taxon>Sordariomycetes</taxon>
        <taxon>Hypocreomycetidae</taxon>
        <taxon>Hypocreales</taxon>
        <taxon>Nectriaceae</taxon>
        <taxon>Fusarium</taxon>
        <taxon>Fusarium oxysporum species complex</taxon>
    </lineage>
</organism>
<dbReference type="Pfam" id="PF04479">
    <property type="entry name" value="RTA1"/>
    <property type="match status" value="1"/>
</dbReference>
<evidence type="ECO:0000256" key="4">
    <source>
        <dbReference type="ARBA" id="ARBA00023136"/>
    </source>
</evidence>
<dbReference type="PANTHER" id="PTHR31465">
    <property type="entry name" value="PROTEIN RTA1-RELATED"/>
    <property type="match status" value="1"/>
</dbReference>
<dbReference type="GO" id="GO:0005886">
    <property type="term" value="C:plasma membrane"/>
    <property type="evidence" value="ECO:0007669"/>
    <property type="project" value="TreeGrafter"/>
</dbReference>
<dbReference type="EMBL" id="FMJY01000003">
    <property type="protein sequence ID" value="SCO82563.1"/>
    <property type="molecule type" value="Genomic_DNA"/>
</dbReference>
<proteinExistence type="predicted"/>
<dbReference type="AlphaFoldDB" id="A0A2H3TL97"/>
<feature type="transmembrane region" description="Helical" evidence="5">
    <location>
        <begin position="148"/>
        <end position="169"/>
    </location>
</feature>
<name>A0A2H3TL97_FUSOX</name>
<feature type="transmembrane region" description="Helical" evidence="5">
    <location>
        <begin position="66"/>
        <end position="87"/>
    </location>
</feature>
<dbReference type="VEuPathDB" id="FungiDB:FOMG_07697"/>
<comment type="subcellular location">
    <subcellularLocation>
        <location evidence="1">Membrane</location>
        <topology evidence="1">Multi-pass membrane protein</topology>
    </subcellularLocation>
</comment>
<reference evidence="7" key="1">
    <citation type="submission" date="2016-09" db="EMBL/GenBank/DDBJ databases">
        <authorList>
            <person name="Guldener U."/>
        </authorList>
    </citation>
    <scope>NUCLEOTIDE SEQUENCE [LARGE SCALE GENOMIC DNA]</scope>
    <source>
        <strain evidence="7">V64-1</strain>
    </source>
</reference>
<evidence type="ECO:0000256" key="5">
    <source>
        <dbReference type="SAM" id="Phobius"/>
    </source>
</evidence>
<dbReference type="PANTHER" id="PTHR31465:SF9">
    <property type="entry name" value="SPHINGOID LONG-CHAIN BASE TRANSPORTER RSB1"/>
    <property type="match status" value="1"/>
</dbReference>
<feature type="transmembrane region" description="Helical" evidence="5">
    <location>
        <begin position="190"/>
        <end position="208"/>
    </location>
</feature>